<dbReference type="PANTHER" id="PTHR43711">
    <property type="entry name" value="TWO-COMPONENT HISTIDINE KINASE"/>
    <property type="match status" value="1"/>
</dbReference>
<dbReference type="InterPro" id="IPR003594">
    <property type="entry name" value="HATPase_dom"/>
</dbReference>
<dbReference type="EMBL" id="LQQO01000063">
    <property type="protein sequence ID" value="KZE08561.1"/>
    <property type="molecule type" value="Genomic_DNA"/>
</dbReference>
<evidence type="ECO:0000313" key="7">
    <source>
        <dbReference type="EMBL" id="KZE08561.1"/>
    </source>
</evidence>
<proteinExistence type="predicted"/>
<comment type="caution">
    <text evidence="7">The sequence shown here is derived from an EMBL/GenBank/DDBJ whole genome shotgun (WGS) entry which is preliminary data.</text>
</comment>
<evidence type="ECO:0000256" key="2">
    <source>
        <dbReference type="ARBA" id="ARBA00012438"/>
    </source>
</evidence>
<evidence type="ECO:0000256" key="5">
    <source>
        <dbReference type="ARBA" id="ARBA00023012"/>
    </source>
</evidence>
<accession>A0ABR5Y8J2</accession>
<dbReference type="InterPro" id="IPR036890">
    <property type="entry name" value="HATPase_C_sf"/>
</dbReference>
<organism evidence="7 8">
    <name type="scientific">Sphingomonas hankookensis</name>
    <dbReference type="NCBI Taxonomy" id="563996"/>
    <lineage>
        <taxon>Bacteria</taxon>
        <taxon>Pseudomonadati</taxon>
        <taxon>Pseudomonadota</taxon>
        <taxon>Alphaproteobacteria</taxon>
        <taxon>Sphingomonadales</taxon>
        <taxon>Sphingomonadaceae</taxon>
        <taxon>Sphingomonas</taxon>
    </lineage>
</organism>
<dbReference type="Gene3D" id="3.30.565.10">
    <property type="entry name" value="Histidine kinase-like ATPase, C-terminal domain"/>
    <property type="match status" value="1"/>
</dbReference>
<keyword evidence="5" id="KW-0902">Two-component regulatory system</keyword>
<dbReference type="Gene3D" id="1.10.287.130">
    <property type="match status" value="1"/>
</dbReference>
<dbReference type="Proteomes" id="UP000076609">
    <property type="component" value="Unassembled WGS sequence"/>
</dbReference>
<sequence length="459" mass="48568">MNDHRPGAAPAIGRLSADGLLLDAEPRLAELNRRAGGAPGQPVAVPQIAALVRLVQRLGIALTRPIVAADGEDDIALTVRAEPDELGIRLEVSGWQAGAPWEAEPAHRREADFLRSDADWLWTTDAALHLTHVSDHAAARLGFDPQAVLGQPITRLFALNDDGDGGFPILSALAAQAWFDGQEAAIRGTAHRVRLSAVPRADANGQFAGFDGAARDLSPGDVPAQPDEVASDLPDGFSRRIGRALRDPLGRIIANADSMSAQADGPLRDDYVAYAADIASAGRHLLGLVDDLEDLSAIERADFAVAVEDLDLADVARRAAGLLAVRAAQGDVRIERPSFDEAMPASGEFRRVLQILVNLIGNAVRYSPPGGTVWILLERDGDDACVIVGDQGKGIAPADQERIFAKFGRVDPTEAGGSGLGLYIARRLARAMRGDILVDSAPGQGARFVLMLPGRFAPD</sequence>
<dbReference type="RefSeq" id="WP_066694364.1">
    <property type="nucleotide sequence ID" value="NZ_CP117025.1"/>
</dbReference>
<dbReference type="InterPro" id="IPR004358">
    <property type="entry name" value="Sig_transdc_His_kin-like_C"/>
</dbReference>
<dbReference type="InterPro" id="IPR050736">
    <property type="entry name" value="Sensor_HK_Regulatory"/>
</dbReference>
<dbReference type="SMART" id="SM00387">
    <property type="entry name" value="HATPase_c"/>
    <property type="match status" value="1"/>
</dbReference>
<dbReference type="GO" id="GO:0016301">
    <property type="term" value="F:kinase activity"/>
    <property type="evidence" value="ECO:0007669"/>
    <property type="project" value="UniProtKB-KW"/>
</dbReference>
<keyword evidence="3" id="KW-0808">Transferase</keyword>
<comment type="catalytic activity">
    <reaction evidence="1">
        <text>ATP + protein L-histidine = ADP + protein N-phospho-L-histidine.</text>
        <dbReference type="EC" id="2.7.13.3"/>
    </reaction>
</comment>
<dbReference type="SUPFAM" id="SSF47384">
    <property type="entry name" value="Homodimeric domain of signal transducing histidine kinase"/>
    <property type="match status" value="1"/>
</dbReference>
<dbReference type="InterPro" id="IPR035965">
    <property type="entry name" value="PAS-like_dom_sf"/>
</dbReference>
<evidence type="ECO:0000259" key="6">
    <source>
        <dbReference type="PROSITE" id="PS50109"/>
    </source>
</evidence>
<dbReference type="PANTHER" id="PTHR43711:SF1">
    <property type="entry name" value="HISTIDINE KINASE 1"/>
    <property type="match status" value="1"/>
</dbReference>
<dbReference type="PROSITE" id="PS50109">
    <property type="entry name" value="HIS_KIN"/>
    <property type="match status" value="1"/>
</dbReference>
<dbReference type="PRINTS" id="PR00344">
    <property type="entry name" value="BCTRLSENSOR"/>
</dbReference>
<evidence type="ECO:0000256" key="3">
    <source>
        <dbReference type="ARBA" id="ARBA00022679"/>
    </source>
</evidence>
<evidence type="ECO:0000313" key="8">
    <source>
        <dbReference type="Proteomes" id="UP000076609"/>
    </source>
</evidence>
<dbReference type="Gene3D" id="3.30.450.20">
    <property type="entry name" value="PAS domain"/>
    <property type="match status" value="1"/>
</dbReference>
<dbReference type="InterPro" id="IPR036097">
    <property type="entry name" value="HisK_dim/P_sf"/>
</dbReference>
<feature type="domain" description="Histidine kinase" evidence="6">
    <location>
        <begin position="240"/>
        <end position="456"/>
    </location>
</feature>
<name>A0ABR5Y8J2_9SPHN</name>
<gene>
    <name evidence="7" type="ORF">AVT10_08365</name>
</gene>
<keyword evidence="4 7" id="KW-0418">Kinase</keyword>
<evidence type="ECO:0000256" key="4">
    <source>
        <dbReference type="ARBA" id="ARBA00022777"/>
    </source>
</evidence>
<dbReference type="SUPFAM" id="SSF55874">
    <property type="entry name" value="ATPase domain of HSP90 chaperone/DNA topoisomerase II/histidine kinase"/>
    <property type="match status" value="1"/>
</dbReference>
<keyword evidence="8" id="KW-1185">Reference proteome</keyword>
<dbReference type="InterPro" id="IPR005467">
    <property type="entry name" value="His_kinase_dom"/>
</dbReference>
<evidence type="ECO:0000256" key="1">
    <source>
        <dbReference type="ARBA" id="ARBA00000085"/>
    </source>
</evidence>
<dbReference type="EC" id="2.7.13.3" evidence="2"/>
<protein>
    <recommendedName>
        <fullName evidence="2">histidine kinase</fullName>
        <ecNumber evidence="2">2.7.13.3</ecNumber>
    </recommendedName>
</protein>
<dbReference type="Pfam" id="PF02518">
    <property type="entry name" value="HATPase_c"/>
    <property type="match status" value="1"/>
</dbReference>
<reference evidence="8" key="1">
    <citation type="submission" date="2016-01" db="EMBL/GenBank/DDBJ databases">
        <title>Draft genome of Chromobacterium sp. F49.</title>
        <authorList>
            <person name="Hong K.W."/>
        </authorList>
    </citation>
    <scope>NUCLEOTIDE SEQUENCE [LARGE SCALE GENOMIC DNA]</scope>
    <source>
        <strain evidence="8">CN3</strain>
    </source>
</reference>
<dbReference type="SUPFAM" id="SSF55785">
    <property type="entry name" value="PYP-like sensor domain (PAS domain)"/>
    <property type="match status" value="1"/>
</dbReference>